<dbReference type="InterPro" id="IPR011990">
    <property type="entry name" value="TPR-like_helical_dom_sf"/>
</dbReference>
<dbReference type="SUPFAM" id="SSF81901">
    <property type="entry name" value="HCP-like"/>
    <property type="match status" value="2"/>
</dbReference>
<evidence type="ECO:0000313" key="4">
    <source>
        <dbReference type="Proteomes" id="UP001595906"/>
    </source>
</evidence>
<organism evidence="3 4">
    <name type="scientific">Parasediminibacterium paludis</name>
    <dbReference type="NCBI Taxonomy" id="908966"/>
    <lineage>
        <taxon>Bacteria</taxon>
        <taxon>Pseudomonadati</taxon>
        <taxon>Bacteroidota</taxon>
        <taxon>Chitinophagia</taxon>
        <taxon>Chitinophagales</taxon>
        <taxon>Chitinophagaceae</taxon>
        <taxon>Parasediminibacterium</taxon>
    </lineage>
</organism>
<evidence type="ECO:0000256" key="1">
    <source>
        <dbReference type="SAM" id="MobiDB-lite"/>
    </source>
</evidence>
<dbReference type="RefSeq" id="WP_379013336.1">
    <property type="nucleotide sequence ID" value="NZ_JBHSDC010000012.1"/>
</dbReference>
<feature type="signal peptide" evidence="2">
    <location>
        <begin position="1"/>
        <end position="20"/>
    </location>
</feature>
<keyword evidence="2" id="KW-0732">Signal</keyword>
<protein>
    <submittedName>
        <fullName evidence="3">Tetratricopeptide repeat protein</fullName>
    </submittedName>
</protein>
<reference evidence="4" key="1">
    <citation type="journal article" date="2019" name="Int. J. Syst. Evol. Microbiol.">
        <title>The Global Catalogue of Microorganisms (GCM) 10K type strain sequencing project: providing services to taxonomists for standard genome sequencing and annotation.</title>
        <authorList>
            <consortium name="The Broad Institute Genomics Platform"/>
            <consortium name="The Broad Institute Genome Sequencing Center for Infectious Disease"/>
            <person name="Wu L."/>
            <person name="Ma J."/>
        </authorList>
    </citation>
    <scope>NUCLEOTIDE SEQUENCE [LARGE SCALE GENOMIC DNA]</scope>
    <source>
        <strain evidence="4">CECT 8010</strain>
    </source>
</reference>
<comment type="caution">
    <text evidence="3">The sequence shown here is derived from an EMBL/GenBank/DDBJ whole genome shotgun (WGS) entry which is preliminary data.</text>
</comment>
<dbReference type="Proteomes" id="UP001595906">
    <property type="component" value="Unassembled WGS sequence"/>
</dbReference>
<accession>A0ABV8PYH5</accession>
<name>A0ABV8PYH5_9BACT</name>
<dbReference type="EMBL" id="JBHSDC010000012">
    <property type="protein sequence ID" value="MFC4231746.1"/>
    <property type="molecule type" value="Genomic_DNA"/>
</dbReference>
<dbReference type="PANTHER" id="PTHR12558:SF13">
    <property type="entry name" value="CELL DIVISION CYCLE PROTEIN 27 HOMOLOG"/>
    <property type="match status" value="1"/>
</dbReference>
<dbReference type="PANTHER" id="PTHR12558">
    <property type="entry name" value="CELL DIVISION CYCLE 16,23,27"/>
    <property type="match status" value="1"/>
</dbReference>
<evidence type="ECO:0000313" key="3">
    <source>
        <dbReference type="EMBL" id="MFC4231746.1"/>
    </source>
</evidence>
<keyword evidence="4" id="KW-1185">Reference proteome</keyword>
<sequence length="569" mass="63256">MKKVIALLFAAIVTVSGITAQTLADGIKFLNYKKNKSAVDVFKKLYDANSKDAQNIYWYGQSLIATDDVKGAKALYQKALQDGVNDAWILVGMGHVEIKEEGDMNAIKQKFEQAITQSTETKGRNKNKPNAAILNAIGRANAEGGSKQGDPTYAIDKLKQAAALDLTNPDIMINMGVNYLKLGGDQGGEAVKAFQDAITRDPKNALANYKIGMVYKSQDNKQLFEQFFTDANTADPAFPLTYAALYDYYANKDVNKAKENIEKYIQYADKECNTDFLYADYLFRAGKYQESLDKTKSMESGECKTFYQLPLLYAYNYDRMGDSVKAKSYIEQYFASAPKEKITSSNYDIAVKIFSKFPGSESVAVGYLQKAIDNDTVVANKVAYANQAAEIMGKAKQYSEQIKWLQTAVKLKGGTMSESDYFRLTNTAYSAKEYGLTMELAKKYIEAFPTKPQPYSFNVRAAKAIDTSATLGTAVEPILLQNDYLQKDSVNLEKNKKTIFSNNYYLLKYYVDVQKENQKGLEIAEKMLLLYPVAGTEENTFATQTRDALSKALSGKPATKNPPAKTGGK</sequence>
<evidence type="ECO:0000256" key="2">
    <source>
        <dbReference type="SAM" id="SignalP"/>
    </source>
</evidence>
<proteinExistence type="predicted"/>
<feature type="region of interest" description="Disordered" evidence="1">
    <location>
        <begin position="544"/>
        <end position="569"/>
    </location>
</feature>
<dbReference type="Gene3D" id="1.25.40.10">
    <property type="entry name" value="Tetratricopeptide repeat domain"/>
    <property type="match status" value="3"/>
</dbReference>
<gene>
    <name evidence="3" type="ORF">ACFOW1_07580</name>
</gene>
<feature type="chain" id="PRO_5047539345" evidence="2">
    <location>
        <begin position="21"/>
        <end position="569"/>
    </location>
</feature>